<organism evidence="2 3">
    <name type="scientific">Exidia glandulosa HHB12029</name>
    <dbReference type="NCBI Taxonomy" id="1314781"/>
    <lineage>
        <taxon>Eukaryota</taxon>
        <taxon>Fungi</taxon>
        <taxon>Dikarya</taxon>
        <taxon>Basidiomycota</taxon>
        <taxon>Agaricomycotina</taxon>
        <taxon>Agaricomycetes</taxon>
        <taxon>Auriculariales</taxon>
        <taxon>Exidiaceae</taxon>
        <taxon>Exidia</taxon>
    </lineage>
</organism>
<evidence type="ECO:0000313" key="2">
    <source>
        <dbReference type="EMBL" id="KZV80626.1"/>
    </source>
</evidence>
<dbReference type="EMBL" id="KV426463">
    <property type="protein sequence ID" value="KZV80626.1"/>
    <property type="molecule type" value="Genomic_DNA"/>
</dbReference>
<feature type="non-terminal residue" evidence="2">
    <location>
        <position position="181"/>
    </location>
</feature>
<dbReference type="Pfam" id="PF20209">
    <property type="entry name" value="DUF6570"/>
    <property type="match status" value="1"/>
</dbReference>
<sequence length="181" mass="20427">MLCSEGVSVKAGESSVVRICNECADPLGRGVLPKFSLKNGLFRGHLPSHLQDITWVEEMVCARYRCTAHVERLFKSKDPRNPFIFYGNTCAHPQNVVKTANVLPRSPGDINDTIAVLFVGPGQYKPDILEKVFRVRRQKIIDFLVWLCANNRLYDGITIDHGRFQDFPVDGMLPGIQDRII</sequence>
<gene>
    <name evidence="2" type="ORF">EXIGLDRAFT_629852</name>
</gene>
<evidence type="ECO:0000259" key="1">
    <source>
        <dbReference type="Pfam" id="PF20209"/>
    </source>
</evidence>
<dbReference type="InterPro" id="IPR046700">
    <property type="entry name" value="DUF6570"/>
</dbReference>
<dbReference type="STRING" id="1314781.A0A165BGZ9"/>
<protein>
    <recommendedName>
        <fullName evidence="1">DUF6570 domain-containing protein</fullName>
    </recommendedName>
</protein>
<name>A0A165BGZ9_EXIGL</name>
<dbReference type="InParanoid" id="A0A165BGZ9"/>
<feature type="domain" description="DUF6570" evidence="1">
    <location>
        <begin position="30"/>
        <end position="164"/>
    </location>
</feature>
<dbReference type="AlphaFoldDB" id="A0A165BGZ9"/>
<keyword evidence="3" id="KW-1185">Reference proteome</keyword>
<proteinExistence type="predicted"/>
<evidence type="ECO:0000313" key="3">
    <source>
        <dbReference type="Proteomes" id="UP000077266"/>
    </source>
</evidence>
<accession>A0A165BGZ9</accession>
<reference evidence="2 3" key="1">
    <citation type="journal article" date="2016" name="Mol. Biol. Evol.">
        <title>Comparative Genomics of Early-Diverging Mushroom-Forming Fungi Provides Insights into the Origins of Lignocellulose Decay Capabilities.</title>
        <authorList>
            <person name="Nagy L.G."/>
            <person name="Riley R."/>
            <person name="Tritt A."/>
            <person name="Adam C."/>
            <person name="Daum C."/>
            <person name="Floudas D."/>
            <person name="Sun H."/>
            <person name="Yadav J.S."/>
            <person name="Pangilinan J."/>
            <person name="Larsson K.H."/>
            <person name="Matsuura K."/>
            <person name="Barry K."/>
            <person name="Labutti K."/>
            <person name="Kuo R."/>
            <person name="Ohm R.A."/>
            <person name="Bhattacharya S.S."/>
            <person name="Shirouzu T."/>
            <person name="Yoshinaga Y."/>
            <person name="Martin F.M."/>
            <person name="Grigoriev I.V."/>
            <person name="Hibbett D.S."/>
        </authorList>
    </citation>
    <scope>NUCLEOTIDE SEQUENCE [LARGE SCALE GENOMIC DNA]</scope>
    <source>
        <strain evidence="2 3">HHB12029</strain>
    </source>
</reference>
<dbReference type="Proteomes" id="UP000077266">
    <property type="component" value="Unassembled WGS sequence"/>
</dbReference>
<dbReference type="OrthoDB" id="3257061at2759"/>